<keyword evidence="4" id="KW-0548">Nucleotidyltransferase</keyword>
<keyword evidence="7" id="KW-0238">DNA-binding</keyword>
<dbReference type="EC" id="2.7.7.7" evidence="2"/>
<dbReference type="SUPFAM" id="SSF56672">
    <property type="entry name" value="DNA/RNA polymerases"/>
    <property type="match status" value="1"/>
</dbReference>
<dbReference type="EMBL" id="BARS01042908">
    <property type="protein sequence ID" value="GAG33909.1"/>
    <property type="molecule type" value="Genomic_DNA"/>
</dbReference>
<evidence type="ECO:0000259" key="9">
    <source>
        <dbReference type="Pfam" id="PF03175"/>
    </source>
</evidence>
<dbReference type="InterPro" id="IPR004868">
    <property type="entry name" value="DNA-dir_DNA_pol_B_mt/vir"/>
</dbReference>
<protein>
    <recommendedName>
        <fullName evidence="2">DNA-directed DNA polymerase</fullName>
        <ecNumber evidence="2">2.7.7.7</ecNumber>
    </recommendedName>
</protein>
<comment type="catalytic activity">
    <reaction evidence="8">
        <text>DNA(n) + a 2'-deoxyribonucleoside 5'-triphosphate = DNA(n+1) + diphosphate</text>
        <dbReference type="Rhea" id="RHEA:22508"/>
        <dbReference type="Rhea" id="RHEA-COMP:17339"/>
        <dbReference type="Rhea" id="RHEA-COMP:17340"/>
        <dbReference type="ChEBI" id="CHEBI:33019"/>
        <dbReference type="ChEBI" id="CHEBI:61560"/>
        <dbReference type="ChEBI" id="CHEBI:173112"/>
        <dbReference type="EC" id="2.7.7.7"/>
    </reaction>
</comment>
<feature type="domain" description="DNA-directed DNA polymerase family B mitochondria/virus" evidence="9">
    <location>
        <begin position="12"/>
        <end position="146"/>
    </location>
</feature>
<evidence type="ECO:0000256" key="4">
    <source>
        <dbReference type="ARBA" id="ARBA00022695"/>
    </source>
</evidence>
<name>X0WSH7_9ZZZZ</name>
<evidence type="ECO:0000256" key="8">
    <source>
        <dbReference type="ARBA" id="ARBA00049244"/>
    </source>
</evidence>
<keyword evidence="6" id="KW-0239">DNA-directed DNA polymerase</keyword>
<evidence type="ECO:0000256" key="2">
    <source>
        <dbReference type="ARBA" id="ARBA00012417"/>
    </source>
</evidence>
<dbReference type="GO" id="GO:0006260">
    <property type="term" value="P:DNA replication"/>
    <property type="evidence" value="ECO:0007669"/>
    <property type="project" value="UniProtKB-KW"/>
</dbReference>
<gene>
    <name evidence="10" type="ORF">S01H1_65032</name>
</gene>
<dbReference type="GO" id="GO:0003887">
    <property type="term" value="F:DNA-directed DNA polymerase activity"/>
    <property type="evidence" value="ECO:0007669"/>
    <property type="project" value="UniProtKB-KW"/>
</dbReference>
<organism evidence="10">
    <name type="scientific">marine sediment metagenome</name>
    <dbReference type="NCBI Taxonomy" id="412755"/>
    <lineage>
        <taxon>unclassified sequences</taxon>
        <taxon>metagenomes</taxon>
        <taxon>ecological metagenomes</taxon>
    </lineage>
</organism>
<reference evidence="10" key="1">
    <citation type="journal article" date="2014" name="Front. Microbiol.">
        <title>High frequency of phylogenetically diverse reductive dehalogenase-homologous genes in deep subseafloor sedimentary metagenomes.</title>
        <authorList>
            <person name="Kawai M."/>
            <person name="Futagami T."/>
            <person name="Toyoda A."/>
            <person name="Takaki Y."/>
            <person name="Nishi S."/>
            <person name="Hori S."/>
            <person name="Arai W."/>
            <person name="Tsubouchi T."/>
            <person name="Morono Y."/>
            <person name="Uchiyama I."/>
            <person name="Ito T."/>
            <person name="Fujiyama A."/>
            <person name="Inagaki F."/>
            <person name="Takami H."/>
        </authorList>
    </citation>
    <scope>NUCLEOTIDE SEQUENCE</scope>
    <source>
        <strain evidence="10">Expedition CK06-06</strain>
    </source>
</reference>
<evidence type="ECO:0000256" key="6">
    <source>
        <dbReference type="ARBA" id="ARBA00022932"/>
    </source>
</evidence>
<feature type="non-terminal residue" evidence="10">
    <location>
        <position position="154"/>
    </location>
</feature>
<evidence type="ECO:0000256" key="5">
    <source>
        <dbReference type="ARBA" id="ARBA00022705"/>
    </source>
</evidence>
<evidence type="ECO:0000256" key="1">
    <source>
        <dbReference type="ARBA" id="ARBA00005755"/>
    </source>
</evidence>
<keyword evidence="5" id="KW-0235">DNA replication</keyword>
<accession>X0WSH7</accession>
<comment type="similarity">
    <text evidence="1">Belongs to the DNA polymerase type-B family.</text>
</comment>
<evidence type="ECO:0000313" key="10">
    <source>
        <dbReference type="EMBL" id="GAG33909.1"/>
    </source>
</evidence>
<sequence>MGDCCEVEIRTEEELFEAMKKYEGFFEGELIEGFSKIPILPTKDEERRTVFGYGWKKGVIPFPEMRYGIKQNALQISYPCSVIIFKRGNFFGGFGKDTYAKRLKFIAEGNPLQFVLKIIMNSLYGKFGQKRVHRGVKYLMEKEYMQILRGEKTP</sequence>
<keyword evidence="3" id="KW-0808">Transferase</keyword>
<evidence type="ECO:0000256" key="3">
    <source>
        <dbReference type="ARBA" id="ARBA00022679"/>
    </source>
</evidence>
<dbReference type="GO" id="GO:0000166">
    <property type="term" value="F:nucleotide binding"/>
    <property type="evidence" value="ECO:0007669"/>
    <property type="project" value="InterPro"/>
</dbReference>
<dbReference type="AlphaFoldDB" id="X0WSH7"/>
<dbReference type="GO" id="GO:0003677">
    <property type="term" value="F:DNA binding"/>
    <property type="evidence" value="ECO:0007669"/>
    <property type="project" value="UniProtKB-KW"/>
</dbReference>
<dbReference type="InterPro" id="IPR043502">
    <property type="entry name" value="DNA/RNA_pol_sf"/>
</dbReference>
<evidence type="ECO:0000256" key="7">
    <source>
        <dbReference type="ARBA" id="ARBA00023125"/>
    </source>
</evidence>
<comment type="caution">
    <text evidence="10">The sequence shown here is derived from an EMBL/GenBank/DDBJ whole genome shotgun (WGS) entry which is preliminary data.</text>
</comment>
<proteinExistence type="inferred from homology"/>
<dbReference type="Pfam" id="PF03175">
    <property type="entry name" value="DNA_pol_B_2"/>
    <property type="match status" value="1"/>
</dbReference>